<dbReference type="InterPro" id="IPR030523">
    <property type="entry name" value="SH2B"/>
</dbReference>
<dbReference type="EMBL" id="CAVLGL010000085">
    <property type="protein sequence ID" value="CAK1590482.1"/>
    <property type="molecule type" value="Genomic_DNA"/>
</dbReference>
<feature type="region of interest" description="Disordered" evidence="2">
    <location>
        <begin position="262"/>
        <end position="296"/>
    </location>
</feature>
<feature type="domain" description="PH" evidence="3">
    <location>
        <begin position="149"/>
        <end position="259"/>
    </location>
</feature>
<dbReference type="GO" id="GO:0035556">
    <property type="term" value="P:intracellular signal transduction"/>
    <property type="evidence" value="ECO:0007669"/>
    <property type="project" value="TreeGrafter"/>
</dbReference>
<dbReference type="Pfam" id="PF08916">
    <property type="entry name" value="Phe_ZIP"/>
    <property type="match status" value="1"/>
</dbReference>
<evidence type="ECO:0000259" key="3">
    <source>
        <dbReference type="PROSITE" id="PS50003"/>
    </source>
</evidence>
<dbReference type="PROSITE" id="PS50003">
    <property type="entry name" value="PH_DOMAIN"/>
    <property type="match status" value="1"/>
</dbReference>
<evidence type="ECO:0000313" key="4">
    <source>
        <dbReference type="EMBL" id="CAK1590482.1"/>
    </source>
</evidence>
<dbReference type="PANTHER" id="PTHR10872">
    <property type="entry name" value="SH2B ADAPTER PROTEIN"/>
    <property type="match status" value="1"/>
</dbReference>
<dbReference type="AlphaFoldDB" id="A0AAV1L929"/>
<dbReference type="GO" id="GO:0005068">
    <property type="term" value="F:transmembrane receptor protein tyrosine kinase adaptor activity"/>
    <property type="evidence" value="ECO:0007669"/>
    <property type="project" value="TreeGrafter"/>
</dbReference>
<gene>
    <name evidence="4" type="ORF">PARMNEM_LOCUS10838</name>
</gene>
<protein>
    <recommendedName>
        <fullName evidence="3">PH domain-containing protein</fullName>
    </recommendedName>
</protein>
<comment type="caution">
    <text evidence="4">The sequence shown here is derived from an EMBL/GenBank/DDBJ whole genome shotgun (WGS) entry which is preliminary data.</text>
</comment>
<keyword evidence="5" id="KW-1185">Reference proteome</keyword>
<proteinExistence type="predicted"/>
<organism evidence="4 5">
    <name type="scientific">Parnassius mnemosyne</name>
    <name type="common">clouded apollo</name>
    <dbReference type="NCBI Taxonomy" id="213953"/>
    <lineage>
        <taxon>Eukaryota</taxon>
        <taxon>Metazoa</taxon>
        <taxon>Ecdysozoa</taxon>
        <taxon>Arthropoda</taxon>
        <taxon>Hexapoda</taxon>
        <taxon>Insecta</taxon>
        <taxon>Pterygota</taxon>
        <taxon>Neoptera</taxon>
        <taxon>Endopterygota</taxon>
        <taxon>Lepidoptera</taxon>
        <taxon>Glossata</taxon>
        <taxon>Ditrysia</taxon>
        <taxon>Papilionoidea</taxon>
        <taxon>Papilionidae</taxon>
        <taxon>Parnassiinae</taxon>
        <taxon>Parnassini</taxon>
        <taxon>Parnassius</taxon>
        <taxon>Driopa</taxon>
    </lineage>
</organism>
<reference evidence="4 5" key="1">
    <citation type="submission" date="2023-11" db="EMBL/GenBank/DDBJ databases">
        <authorList>
            <person name="Hedman E."/>
            <person name="Englund M."/>
            <person name="Stromberg M."/>
            <person name="Nyberg Akerstrom W."/>
            <person name="Nylinder S."/>
            <person name="Jareborg N."/>
            <person name="Kallberg Y."/>
            <person name="Kronander E."/>
        </authorList>
    </citation>
    <scope>NUCLEOTIDE SEQUENCE [LARGE SCALE GENOMIC DNA]</scope>
</reference>
<dbReference type="Proteomes" id="UP001314205">
    <property type="component" value="Unassembled WGS sequence"/>
</dbReference>
<evidence type="ECO:0000256" key="2">
    <source>
        <dbReference type="SAM" id="MobiDB-lite"/>
    </source>
</evidence>
<dbReference type="CDD" id="cd01231">
    <property type="entry name" value="PH_SH2B_family"/>
    <property type="match status" value="1"/>
</dbReference>
<dbReference type="GO" id="GO:0005886">
    <property type="term" value="C:plasma membrane"/>
    <property type="evidence" value="ECO:0007669"/>
    <property type="project" value="TreeGrafter"/>
</dbReference>
<dbReference type="InterPro" id="IPR015012">
    <property type="entry name" value="Phe_ZIP"/>
</dbReference>
<dbReference type="SMART" id="SM00233">
    <property type="entry name" value="PH"/>
    <property type="match status" value="1"/>
</dbReference>
<dbReference type="InterPro" id="IPR011993">
    <property type="entry name" value="PH-like_dom_sf"/>
</dbReference>
<dbReference type="Pfam" id="PF00169">
    <property type="entry name" value="PH"/>
    <property type="match status" value="1"/>
</dbReference>
<dbReference type="InterPro" id="IPR036290">
    <property type="entry name" value="Phe_ZIP_sf"/>
</dbReference>
<dbReference type="SUPFAM" id="SSF109805">
    <property type="entry name" value="Phenylalanine zipper"/>
    <property type="match status" value="1"/>
</dbReference>
<dbReference type="SUPFAM" id="SSF50729">
    <property type="entry name" value="PH domain-like"/>
    <property type="match status" value="1"/>
</dbReference>
<evidence type="ECO:0000256" key="1">
    <source>
        <dbReference type="ARBA" id="ARBA00022553"/>
    </source>
</evidence>
<keyword evidence="1" id="KW-0597">Phosphoprotein</keyword>
<dbReference type="FunFam" id="2.30.29.30:FF:000354">
    <property type="entry name" value="Lnk, isoform D"/>
    <property type="match status" value="1"/>
</dbReference>
<dbReference type="Gene3D" id="2.30.29.30">
    <property type="entry name" value="Pleckstrin-homology domain (PH domain)/Phosphotyrosine-binding domain (PTB)"/>
    <property type="match status" value="1"/>
</dbReference>
<dbReference type="Gene3D" id="6.10.140.110">
    <property type="match status" value="1"/>
</dbReference>
<name>A0AAV1L929_9NEOP</name>
<accession>A0AAV1L929</accession>
<dbReference type="PANTHER" id="PTHR10872:SF2">
    <property type="entry name" value="LNK, ISOFORM D"/>
    <property type="match status" value="1"/>
</dbReference>
<feature type="compositionally biased region" description="Basic residues" evidence="2">
    <location>
        <begin position="426"/>
        <end position="440"/>
    </location>
</feature>
<feature type="region of interest" description="Disordered" evidence="2">
    <location>
        <begin position="77"/>
        <end position="100"/>
    </location>
</feature>
<feature type="region of interest" description="Disordered" evidence="2">
    <location>
        <begin position="381"/>
        <end position="458"/>
    </location>
</feature>
<dbReference type="InterPro" id="IPR001849">
    <property type="entry name" value="PH_domain"/>
</dbReference>
<sequence>MAGPSDGDPDGWVEFCERQAKTAAQDFAKACLNFIQTGVNDPSSRSHVSQKEFLKKFVDCFTEQFDLEFGKLKAQHKLPNGTHTGHDESDYSEDTDSPKTQHKPFFRRLSFKGLRRGKGLFHKQHSDEVELSSNLNKHSKTKLAKIVVECRKEGLVNYLTPESLEQPGGPQKWEKCRLALVKTVGGYMLEFYSPPKAQKPRSGVFCFLISEARETTALEMPDHENTFVLKADNNMEYVIEAADVDDMKSWLATIKYCMRSAPTTQPPPDSLAGIPEPAPPDLPPRRDLPASTSNADLATDTPEEAELGSIAEEACGAGGGGGWGRCGRRGRVAGRVAVVPRHAGARGRRRLRAGGRRAGARLLPRAPERDAPRRVRAHLQLPGARETPPNDAERHGPVPSAAPLVPKRARHAGTLPGASDPAGVGRRCRRHAHRVRRLQRRPPTIGRNSRQRRENAEG</sequence>
<evidence type="ECO:0000313" key="5">
    <source>
        <dbReference type="Proteomes" id="UP001314205"/>
    </source>
</evidence>